<dbReference type="InterPro" id="IPR004029">
    <property type="entry name" value="UreE_N"/>
</dbReference>
<reference evidence="7" key="1">
    <citation type="submission" date="2016-10" db="EMBL/GenBank/DDBJ databases">
        <title>CRISPR-Cas defence system in Roseofilum reptotaenium: evidence of a bacteriophage-cyanobacterium arms race in the coral black band disease.</title>
        <authorList>
            <person name="Buerger P."/>
            <person name="Wood-Charlson E.M."/>
            <person name="Weynberg K.D."/>
            <person name="Willis B."/>
            <person name="Van Oppen M.J."/>
        </authorList>
    </citation>
    <scope>NUCLEOTIDE SEQUENCE [LARGE SCALE GENOMIC DNA]</scope>
    <source>
        <strain evidence="7">AO1-A</strain>
    </source>
</reference>
<dbReference type="EMBL" id="MLAW01000010">
    <property type="protein sequence ID" value="OJJ26164.1"/>
    <property type="molecule type" value="Genomic_DNA"/>
</dbReference>
<evidence type="ECO:0000256" key="3">
    <source>
        <dbReference type="ARBA" id="ARBA00022596"/>
    </source>
</evidence>
<dbReference type="PIRSF" id="PIRSF036402">
    <property type="entry name" value="Ureas_acces_UreE"/>
    <property type="match status" value="1"/>
</dbReference>
<comment type="subcellular location">
    <subcellularLocation>
        <location evidence="1 5">Cytoplasm</location>
    </subcellularLocation>
</comment>
<dbReference type="Gene3D" id="3.30.70.790">
    <property type="entry name" value="UreE, C-terminal domain"/>
    <property type="match status" value="1"/>
</dbReference>
<evidence type="ECO:0000259" key="6">
    <source>
        <dbReference type="SMART" id="SM00988"/>
    </source>
</evidence>
<evidence type="ECO:0000313" key="7">
    <source>
        <dbReference type="EMBL" id="OJJ26164.1"/>
    </source>
</evidence>
<dbReference type="Pfam" id="PF05194">
    <property type="entry name" value="UreE_C"/>
    <property type="match status" value="1"/>
</dbReference>
<feature type="domain" description="UreE urease accessory N-terminal" evidence="6">
    <location>
        <begin position="3"/>
        <end position="69"/>
    </location>
</feature>
<dbReference type="AlphaFoldDB" id="A0A1L9QU20"/>
<evidence type="ECO:0000256" key="1">
    <source>
        <dbReference type="ARBA" id="ARBA00004496"/>
    </source>
</evidence>
<dbReference type="CDD" id="cd00571">
    <property type="entry name" value="UreE"/>
    <property type="match status" value="1"/>
</dbReference>
<dbReference type="GO" id="GO:0065003">
    <property type="term" value="P:protein-containing complex assembly"/>
    <property type="evidence" value="ECO:0007669"/>
    <property type="project" value="InterPro"/>
</dbReference>
<dbReference type="InterPro" id="IPR036118">
    <property type="entry name" value="UreE_N_sf"/>
</dbReference>
<dbReference type="STRING" id="1925591.BI308_07750"/>
<sequence length="147" mass="16356">MTSITLTQRCLQLDDSQIAFTLPLTAWERTRSRYQTETPDGVTVELRLPRGTVLQNGDLLQTAIADTLVQVIAKPEPVLEVTSETAIGLLRAAYHLGNRHIPVEITPDYLRLEVDPVLRTMLEQLGVNVREKIAPFQPEPGAYSAAH</sequence>
<dbReference type="SUPFAM" id="SSF69287">
    <property type="entry name" value="Urease metallochaperone UreE, N-terminal domain"/>
    <property type="match status" value="1"/>
</dbReference>
<evidence type="ECO:0000256" key="2">
    <source>
        <dbReference type="ARBA" id="ARBA00022490"/>
    </source>
</evidence>
<gene>
    <name evidence="5" type="primary">ureE</name>
    <name evidence="7" type="ORF">BI308_07750</name>
</gene>
<dbReference type="GO" id="GO:0016151">
    <property type="term" value="F:nickel cation binding"/>
    <property type="evidence" value="ECO:0007669"/>
    <property type="project" value="UniProtKB-UniRule"/>
</dbReference>
<dbReference type="GO" id="GO:0051082">
    <property type="term" value="F:unfolded protein binding"/>
    <property type="evidence" value="ECO:0007669"/>
    <property type="project" value="UniProtKB-UniRule"/>
</dbReference>
<comment type="similarity">
    <text evidence="5">Belongs to the UreE family.</text>
</comment>
<keyword evidence="4 5" id="KW-0143">Chaperone</keyword>
<protein>
    <recommendedName>
        <fullName evidence="5">Urease accessory protein UreE</fullName>
    </recommendedName>
</protein>
<dbReference type="HAMAP" id="MF_00822">
    <property type="entry name" value="UreE"/>
    <property type="match status" value="1"/>
</dbReference>
<proteinExistence type="inferred from homology"/>
<dbReference type="NCBIfam" id="NF009751">
    <property type="entry name" value="PRK13261.1-1"/>
    <property type="match status" value="1"/>
</dbReference>
<dbReference type="InterPro" id="IPR012406">
    <property type="entry name" value="UreE"/>
</dbReference>
<organism evidence="7 8">
    <name type="scientific">Roseofilum reptotaenium AO1-A</name>
    <dbReference type="NCBI Taxonomy" id="1925591"/>
    <lineage>
        <taxon>Bacteria</taxon>
        <taxon>Bacillati</taxon>
        <taxon>Cyanobacteriota</taxon>
        <taxon>Cyanophyceae</taxon>
        <taxon>Desertifilales</taxon>
        <taxon>Desertifilaceae</taxon>
        <taxon>Roseofilum</taxon>
    </lineage>
</organism>
<evidence type="ECO:0000256" key="5">
    <source>
        <dbReference type="HAMAP-Rule" id="MF_00822"/>
    </source>
</evidence>
<dbReference type="GO" id="GO:0005737">
    <property type="term" value="C:cytoplasm"/>
    <property type="evidence" value="ECO:0007669"/>
    <property type="project" value="UniProtKB-SubCell"/>
</dbReference>
<dbReference type="Proteomes" id="UP000183940">
    <property type="component" value="Unassembled WGS sequence"/>
</dbReference>
<dbReference type="Pfam" id="PF02814">
    <property type="entry name" value="UreE_N"/>
    <property type="match status" value="1"/>
</dbReference>
<name>A0A1L9QU20_9CYAN</name>
<dbReference type="SMART" id="SM00988">
    <property type="entry name" value="UreE_N"/>
    <property type="match status" value="1"/>
</dbReference>
<dbReference type="Gene3D" id="2.60.260.20">
    <property type="entry name" value="Urease metallochaperone UreE, N-terminal domain"/>
    <property type="match status" value="1"/>
</dbReference>
<keyword evidence="2 5" id="KW-0963">Cytoplasm</keyword>
<dbReference type="GO" id="GO:0006457">
    <property type="term" value="P:protein folding"/>
    <property type="evidence" value="ECO:0007669"/>
    <property type="project" value="InterPro"/>
</dbReference>
<dbReference type="GO" id="GO:0019627">
    <property type="term" value="P:urea metabolic process"/>
    <property type="evidence" value="ECO:0007669"/>
    <property type="project" value="InterPro"/>
</dbReference>
<keyword evidence="8" id="KW-1185">Reference proteome</keyword>
<evidence type="ECO:0000256" key="4">
    <source>
        <dbReference type="ARBA" id="ARBA00023186"/>
    </source>
</evidence>
<dbReference type="SUPFAM" id="SSF69737">
    <property type="entry name" value="Urease metallochaperone UreE, C-terminal domain"/>
    <property type="match status" value="1"/>
</dbReference>
<accession>A0A1L9QU20</accession>
<keyword evidence="3 5" id="KW-0533">Nickel</keyword>
<comment type="function">
    <text evidence="5">Involved in urease metallocenter assembly. Binds nickel. Probably functions as a nickel donor during metallocenter assembly.</text>
</comment>
<evidence type="ECO:0000313" key="8">
    <source>
        <dbReference type="Proteomes" id="UP000183940"/>
    </source>
</evidence>
<comment type="caution">
    <text evidence="7">The sequence shown here is derived from an EMBL/GenBank/DDBJ whole genome shotgun (WGS) entry which is preliminary data.</text>
</comment>
<dbReference type="InterPro" id="IPR007864">
    <property type="entry name" value="UreE_C_dom"/>
</dbReference>